<evidence type="ECO:0000256" key="5">
    <source>
        <dbReference type="ARBA" id="ARBA00022984"/>
    </source>
</evidence>
<sequence>MAGKTGMMNVTRRAALGMAVGSAVSVAQPANALVSAFTQAIAEKSAQIPALAAFYRARNFEPLWMDAAAGDRRAAFLWALDTALDHGLPRARYDAAEVRVAFQAADNPRAQGLLEVALSEMFVAYASDVSCGVTEPRQIDPGLVLKKPSRDPLETLTGFAGADPHQFIKDLWPASPTYVRLLREKLRLETVREAGGWGPDVRARKLEPGDTGEAVIALRNRLIRMGYMERSVVRSFDATLTSAVRAFQLDHGLTPDSTVGPATLKALNVSVEGRLGQILVGLERQRWMNKPLEKRHILVNLADFYARVIDDGEQSFETVVVVGANDEDRRTPEFSDRMEYLVINPTWHVPRSIATKEYLPVLQEGGASYLRLFQNGAEVSRDGVDFLEFDAETFPFDLKQPPSPGNALGLVKFMFPNRWNIYLHDTPSKSLFGRNVRAFSHGCVRVQRPFELAHHLLAPQQRDPVGFFQATLDTGEETYVYLDQPVGVHIVYWTSWVTPEGRVQFRDDVYGRDRAVLAALEDAGVGLRGDFS</sequence>
<dbReference type="Gene3D" id="1.10.101.10">
    <property type="entry name" value="PGBD-like superfamily/PGBD"/>
    <property type="match status" value="1"/>
</dbReference>
<dbReference type="AlphaFoldDB" id="A0A0P1EXZ6"/>
<dbReference type="Pfam" id="PF01471">
    <property type="entry name" value="PG_binding_1"/>
    <property type="match status" value="1"/>
</dbReference>
<protein>
    <submittedName>
        <fullName evidence="10">Murein L,D-transpeptidase</fullName>
    </submittedName>
</protein>
<dbReference type="PANTHER" id="PTHR41533:SF2">
    <property type="entry name" value="BLR7131 PROTEIN"/>
    <property type="match status" value="1"/>
</dbReference>
<dbReference type="SUPFAM" id="SSF47090">
    <property type="entry name" value="PGBD-like"/>
    <property type="match status" value="1"/>
</dbReference>
<dbReference type="GO" id="GO:0009252">
    <property type="term" value="P:peptidoglycan biosynthetic process"/>
    <property type="evidence" value="ECO:0007669"/>
    <property type="project" value="UniProtKB-UniPathway"/>
</dbReference>
<dbReference type="InterPro" id="IPR036365">
    <property type="entry name" value="PGBD-like_sf"/>
</dbReference>
<dbReference type="InterPro" id="IPR038063">
    <property type="entry name" value="Transpep_catalytic_dom"/>
</dbReference>
<dbReference type="Pfam" id="PF20142">
    <property type="entry name" value="Scaffold"/>
    <property type="match status" value="1"/>
</dbReference>
<comment type="pathway">
    <text evidence="1 7">Cell wall biogenesis; peptidoglycan biosynthesis.</text>
</comment>
<comment type="similarity">
    <text evidence="2">Belongs to the YkuD family.</text>
</comment>
<feature type="active site" description="Nucleophile" evidence="7">
    <location>
        <position position="443"/>
    </location>
</feature>
<dbReference type="PROSITE" id="PS52029">
    <property type="entry name" value="LD_TPASE"/>
    <property type="match status" value="1"/>
</dbReference>
<dbReference type="GO" id="GO:0016740">
    <property type="term" value="F:transferase activity"/>
    <property type="evidence" value="ECO:0007669"/>
    <property type="project" value="UniProtKB-KW"/>
</dbReference>
<feature type="signal peptide" evidence="8">
    <location>
        <begin position="1"/>
        <end position="32"/>
    </location>
</feature>
<organism evidence="10 11">
    <name type="scientific">Thalassobacter stenotrophicus</name>
    <dbReference type="NCBI Taxonomy" id="266809"/>
    <lineage>
        <taxon>Bacteria</taxon>
        <taxon>Pseudomonadati</taxon>
        <taxon>Pseudomonadota</taxon>
        <taxon>Alphaproteobacteria</taxon>
        <taxon>Rhodobacterales</taxon>
        <taxon>Roseobacteraceae</taxon>
        <taxon>Thalassobacter</taxon>
    </lineage>
</organism>
<keyword evidence="4 7" id="KW-0133">Cell shape</keyword>
<dbReference type="EMBL" id="CYRX01000010">
    <property type="protein sequence ID" value="CUH59515.1"/>
    <property type="molecule type" value="Genomic_DNA"/>
</dbReference>
<evidence type="ECO:0000256" key="8">
    <source>
        <dbReference type="SAM" id="SignalP"/>
    </source>
</evidence>
<gene>
    <name evidence="10" type="ORF">THS5294_00801</name>
</gene>
<keyword evidence="3" id="KW-0808">Transferase</keyword>
<evidence type="ECO:0000256" key="4">
    <source>
        <dbReference type="ARBA" id="ARBA00022960"/>
    </source>
</evidence>
<evidence type="ECO:0000259" key="9">
    <source>
        <dbReference type="PROSITE" id="PS52029"/>
    </source>
</evidence>
<reference evidence="10 11" key="1">
    <citation type="submission" date="2015-09" db="EMBL/GenBank/DDBJ databases">
        <authorList>
            <consortium name="Swine Surveillance"/>
        </authorList>
    </citation>
    <scope>NUCLEOTIDE SEQUENCE [LARGE SCALE GENOMIC DNA]</scope>
    <source>
        <strain evidence="10 11">CECT 5294</strain>
    </source>
</reference>
<keyword evidence="8" id="KW-0732">Signal</keyword>
<dbReference type="InterPro" id="IPR052905">
    <property type="entry name" value="LD-transpeptidase_YkuD-like"/>
</dbReference>
<dbReference type="UniPathway" id="UPA00219"/>
<dbReference type="Gene3D" id="2.40.440.10">
    <property type="entry name" value="L,D-transpeptidase catalytic domain-like"/>
    <property type="match status" value="1"/>
</dbReference>
<dbReference type="InterPro" id="IPR045380">
    <property type="entry name" value="LD_TPept_scaffold_dom"/>
</dbReference>
<feature type="active site" description="Proton donor/acceptor" evidence="7">
    <location>
        <position position="424"/>
    </location>
</feature>
<dbReference type="InterPro" id="IPR036366">
    <property type="entry name" value="PGBDSf"/>
</dbReference>
<dbReference type="RefSeq" id="WP_072936678.1">
    <property type="nucleotide sequence ID" value="NZ_CYRX01000010.1"/>
</dbReference>
<dbReference type="Proteomes" id="UP000051298">
    <property type="component" value="Unassembled WGS sequence"/>
</dbReference>
<dbReference type="eggNOG" id="COG2989">
    <property type="taxonomic scope" value="Bacteria"/>
</dbReference>
<evidence type="ECO:0000256" key="7">
    <source>
        <dbReference type="PROSITE-ProRule" id="PRU01373"/>
    </source>
</evidence>
<evidence type="ECO:0000256" key="2">
    <source>
        <dbReference type="ARBA" id="ARBA00005992"/>
    </source>
</evidence>
<feature type="domain" description="L,D-TPase catalytic" evidence="9">
    <location>
        <begin position="295"/>
        <end position="468"/>
    </location>
</feature>
<keyword evidence="6 7" id="KW-0961">Cell wall biogenesis/degradation</keyword>
<dbReference type="SUPFAM" id="SSF141523">
    <property type="entry name" value="L,D-transpeptidase catalytic domain-like"/>
    <property type="match status" value="1"/>
</dbReference>
<proteinExistence type="inferred from homology"/>
<name>A0A0P1EXZ6_9RHOB</name>
<dbReference type="CDD" id="cd16913">
    <property type="entry name" value="YkuD_like"/>
    <property type="match status" value="1"/>
</dbReference>
<evidence type="ECO:0000313" key="10">
    <source>
        <dbReference type="EMBL" id="CUH59515.1"/>
    </source>
</evidence>
<dbReference type="InterPro" id="IPR005490">
    <property type="entry name" value="LD_TPept_cat_dom"/>
</dbReference>
<accession>A0A0P1EXZ6</accession>
<dbReference type="GO" id="GO:0071555">
    <property type="term" value="P:cell wall organization"/>
    <property type="evidence" value="ECO:0007669"/>
    <property type="project" value="UniProtKB-UniRule"/>
</dbReference>
<dbReference type="GO" id="GO:0004180">
    <property type="term" value="F:carboxypeptidase activity"/>
    <property type="evidence" value="ECO:0007669"/>
    <property type="project" value="UniProtKB-ARBA"/>
</dbReference>
<evidence type="ECO:0000256" key="3">
    <source>
        <dbReference type="ARBA" id="ARBA00022679"/>
    </source>
</evidence>
<evidence type="ECO:0000256" key="6">
    <source>
        <dbReference type="ARBA" id="ARBA00023316"/>
    </source>
</evidence>
<dbReference type="GO" id="GO:0008360">
    <property type="term" value="P:regulation of cell shape"/>
    <property type="evidence" value="ECO:0007669"/>
    <property type="project" value="UniProtKB-UniRule"/>
</dbReference>
<feature type="chain" id="PRO_5006062034" evidence="8">
    <location>
        <begin position="33"/>
        <end position="532"/>
    </location>
</feature>
<keyword evidence="5 7" id="KW-0573">Peptidoglycan synthesis</keyword>
<dbReference type="PANTHER" id="PTHR41533">
    <property type="entry name" value="L,D-TRANSPEPTIDASE HI_1667-RELATED"/>
    <property type="match status" value="1"/>
</dbReference>
<evidence type="ECO:0000313" key="11">
    <source>
        <dbReference type="Proteomes" id="UP000051298"/>
    </source>
</evidence>
<dbReference type="Pfam" id="PF03734">
    <property type="entry name" value="YkuD"/>
    <property type="match status" value="1"/>
</dbReference>
<dbReference type="InterPro" id="IPR002477">
    <property type="entry name" value="Peptidoglycan-bd-like"/>
</dbReference>
<evidence type="ECO:0000256" key="1">
    <source>
        <dbReference type="ARBA" id="ARBA00004752"/>
    </source>
</evidence>
<dbReference type="STRING" id="266809.PM03_04345"/>